<protein>
    <submittedName>
        <fullName evidence="6">LysR family transcriptional regulator</fullName>
    </submittedName>
</protein>
<gene>
    <name evidence="6" type="ORF">QWZ18_04650</name>
</gene>
<evidence type="ECO:0000313" key="7">
    <source>
        <dbReference type="Proteomes" id="UP001244297"/>
    </source>
</evidence>
<evidence type="ECO:0000256" key="2">
    <source>
        <dbReference type="ARBA" id="ARBA00023015"/>
    </source>
</evidence>
<dbReference type="InterPro" id="IPR000847">
    <property type="entry name" value="LysR_HTH_N"/>
</dbReference>
<name>A0ABT8AJ79_9HYPH</name>
<reference evidence="7" key="1">
    <citation type="journal article" date="2019" name="Int. J. Syst. Evol. Microbiol.">
        <title>The Global Catalogue of Microorganisms (GCM) 10K type strain sequencing project: providing services to taxonomists for standard genome sequencing and annotation.</title>
        <authorList>
            <consortium name="The Broad Institute Genomics Platform"/>
            <consortium name="The Broad Institute Genome Sequencing Center for Infectious Disease"/>
            <person name="Wu L."/>
            <person name="Ma J."/>
        </authorList>
    </citation>
    <scope>NUCLEOTIDE SEQUENCE [LARGE SCALE GENOMIC DNA]</scope>
    <source>
        <strain evidence="7">CECT 7806</strain>
    </source>
</reference>
<dbReference type="CDD" id="cd05466">
    <property type="entry name" value="PBP2_LTTR_substrate"/>
    <property type="match status" value="1"/>
</dbReference>
<dbReference type="PROSITE" id="PS50931">
    <property type="entry name" value="HTH_LYSR"/>
    <property type="match status" value="1"/>
</dbReference>
<proteinExistence type="inferred from homology"/>
<feature type="domain" description="HTH lysR-type" evidence="5">
    <location>
        <begin position="3"/>
        <end position="60"/>
    </location>
</feature>
<comment type="similarity">
    <text evidence="1">Belongs to the LysR transcriptional regulatory family.</text>
</comment>
<dbReference type="SUPFAM" id="SSF53850">
    <property type="entry name" value="Periplasmic binding protein-like II"/>
    <property type="match status" value="1"/>
</dbReference>
<evidence type="ECO:0000313" key="6">
    <source>
        <dbReference type="EMBL" id="MDN3569917.1"/>
    </source>
</evidence>
<comment type="caution">
    <text evidence="6">The sequence shown here is derived from an EMBL/GenBank/DDBJ whole genome shotgun (WGS) entry which is preliminary data.</text>
</comment>
<organism evidence="6 7">
    <name type="scientific">Methylobacterium longum</name>
    <dbReference type="NCBI Taxonomy" id="767694"/>
    <lineage>
        <taxon>Bacteria</taxon>
        <taxon>Pseudomonadati</taxon>
        <taxon>Pseudomonadota</taxon>
        <taxon>Alphaproteobacteria</taxon>
        <taxon>Hyphomicrobiales</taxon>
        <taxon>Methylobacteriaceae</taxon>
        <taxon>Methylobacterium</taxon>
    </lineage>
</organism>
<evidence type="ECO:0000256" key="1">
    <source>
        <dbReference type="ARBA" id="ARBA00009437"/>
    </source>
</evidence>
<dbReference type="Proteomes" id="UP001244297">
    <property type="component" value="Unassembled WGS sequence"/>
</dbReference>
<dbReference type="Pfam" id="PF03466">
    <property type="entry name" value="LysR_substrate"/>
    <property type="match status" value="1"/>
</dbReference>
<dbReference type="InterPro" id="IPR036388">
    <property type="entry name" value="WH-like_DNA-bd_sf"/>
</dbReference>
<keyword evidence="2" id="KW-0805">Transcription regulation</keyword>
<keyword evidence="7" id="KW-1185">Reference proteome</keyword>
<dbReference type="InterPro" id="IPR036390">
    <property type="entry name" value="WH_DNA-bd_sf"/>
</dbReference>
<evidence type="ECO:0000256" key="4">
    <source>
        <dbReference type="ARBA" id="ARBA00023163"/>
    </source>
</evidence>
<dbReference type="Gene3D" id="1.10.10.10">
    <property type="entry name" value="Winged helix-like DNA-binding domain superfamily/Winged helix DNA-binding domain"/>
    <property type="match status" value="1"/>
</dbReference>
<keyword evidence="4" id="KW-0804">Transcription</keyword>
<dbReference type="InterPro" id="IPR005119">
    <property type="entry name" value="LysR_subst-bd"/>
</dbReference>
<dbReference type="SUPFAM" id="SSF46785">
    <property type="entry name" value="Winged helix' DNA-binding domain"/>
    <property type="match status" value="1"/>
</dbReference>
<dbReference type="Pfam" id="PF00126">
    <property type="entry name" value="HTH_1"/>
    <property type="match status" value="1"/>
</dbReference>
<accession>A0ABT8AJ79</accession>
<keyword evidence="3" id="KW-0238">DNA-binding</keyword>
<evidence type="ECO:0000259" key="5">
    <source>
        <dbReference type="PROSITE" id="PS50931"/>
    </source>
</evidence>
<dbReference type="EMBL" id="JAUFPT010000011">
    <property type="protein sequence ID" value="MDN3569917.1"/>
    <property type="molecule type" value="Genomic_DNA"/>
</dbReference>
<dbReference type="PANTHER" id="PTHR30126">
    <property type="entry name" value="HTH-TYPE TRANSCRIPTIONAL REGULATOR"/>
    <property type="match status" value="1"/>
</dbReference>
<dbReference type="PANTHER" id="PTHR30126:SF40">
    <property type="entry name" value="HTH-TYPE TRANSCRIPTIONAL REGULATOR GLTR"/>
    <property type="match status" value="1"/>
</dbReference>
<sequence>MAVNIKQLETFLEIARCGSFTGAADRLNATISTVSARIQGLEQDLGVLLFDRVARKASLTAKGRELQIYAERAVAACSEIRLKVGSGEALSGCVRLGVAELVAVTWLPTFVELIHQNYPRLTLELSVALTADLQHMMAHGEIDLALMPSTCFDPDISARSLGYVRFAWMAGQAISLPDRVIEPSDFRDLRVLSLGKNSFHYRTVEGWLSARGHEVRAVDLCNSMGAIASLTKAGIGVSLLPVQCYQPEIASGVFRVLATHPEGPLVEFFSVHASNSSTSIPSLMAEMAVRASTFEV</sequence>
<dbReference type="Gene3D" id="3.40.190.10">
    <property type="entry name" value="Periplasmic binding protein-like II"/>
    <property type="match status" value="2"/>
</dbReference>
<evidence type="ECO:0000256" key="3">
    <source>
        <dbReference type="ARBA" id="ARBA00023125"/>
    </source>
</evidence>
<dbReference type="RefSeq" id="WP_238292403.1">
    <property type="nucleotide sequence ID" value="NZ_BPQS01000054.1"/>
</dbReference>